<dbReference type="EMBL" id="FOIU01000001">
    <property type="protein sequence ID" value="SEW19085.1"/>
    <property type="molecule type" value="Genomic_DNA"/>
</dbReference>
<dbReference type="Proteomes" id="UP000199469">
    <property type="component" value="Unassembled WGS sequence"/>
</dbReference>
<dbReference type="Gene3D" id="3.20.20.370">
    <property type="entry name" value="Glycoside hydrolase/deacetylase"/>
    <property type="match status" value="1"/>
</dbReference>
<dbReference type="AlphaFoldDB" id="A0A1I0PX28"/>
<evidence type="ECO:0000313" key="3">
    <source>
        <dbReference type="Proteomes" id="UP000199469"/>
    </source>
</evidence>
<dbReference type="SUPFAM" id="SSF88713">
    <property type="entry name" value="Glycoside hydrolase/deacetylase"/>
    <property type="match status" value="1"/>
</dbReference>
<dbReference type="GO" id="GO:0005975">
    <property type="term" value="P:carbohydrate metabolic process"/>
    <property type="evidence" value="ECO:0007669"/>
    <property type="project" value="InterPro"/>
</dbReference>
<dbReference type="InterPro" id="IPR011330">
    <property type="entry name" value="Glyco_hydro/deAcase_b/a-brl"/>
</dbReference>
<dbReference type="PROSITE" id="PS51677">
    <property type="entry name" value="NODB"/>
    <property type="match status" value="1"/>
</dbReference>
<name>A0A1I0PX28_9FLAO</name>
<dbReference type="Pfam" id="PF01522">
    <property type="entry name" value="Polysacc_deac_1"/>
    <property type="match status" value="1"/>
</dbReference>
<accession>A0A1I0PX28</accession>
<evidence type="ECO:0000259" key="1">
    <source>
        <dbReference type="PROSITE" id="PS51677"/>
    </source>
</evidence>
<dbReference type="STRING" id="356305.SAMN05421841_1498"/>
<sequence length="288" mass="33267">MRKNFAEKSKNKAFLGMFALMSATSILFNGCNRKIDKKESEILIPNGHPIAKKVPKIDNEDVTSDKRVIYLTFDDGPNQGTENLLRILNKRKVCATAFLVGKHAYGSKKQKNDLELLRKDPLVELANHSFTHAHNKYTDFYKNPESVVNDFNIAKDSLKLYDKIARTPGRNIWRLNNISVTDLKSSTEAANKLKQAGYKVIGWDLEWKPTNKMVLKGKHEEMLKKVDSIFFNDLEKTSRHLVFLTHDQYLTDTDSVNELDLFIEKLQKSNRFIFRKISEYPKINEVLN</sequence>
<proteinExistence type="predicted"/>
<keyword evidence="3" id="KW-1185">Reference proteome</keyword>
<dbReference type="RefSeq" id="WP_089791364.1">
    <property type="nucleotide sequence ID" value="NZ_FOIU01000001.1"/>
</dbReference>
<organism evidence="2 3">
    <name type="scientific">Chryseobacterium wanjuense</name>
    <dbReference type="NCBI Taxonomy" id="356305"/>
    <lineage>
        <taxon>Bacteria</taxon>
        <taxon>Pseudomonadati</taxon>
        <taxon>Bacteroidota</taxon>
        <taxon>Flavobacteriia</taxon>
        <taxon>Flavobacteriales</taxon>
        <taxon>Weeksellaceae</taxon>
        <taxon>Chryseobacterium group</taxon>
        <taxon>Chryseobacterium</taxon>
    </lineage>
</organism>
<reference evidence="3" key="1">
    <citation type="submission" date="2016-10" db="EMBL/GenBank/DDBJ databases">
        <authorList>
            <person name="Varghese N."/>
            <person name="Submissions S."/>
        </authorList>
    </citation>
    <scope>NUCLEOTIDE SEQUENCE [LARGE SCALE GENOMIC DNA]</scope>
    <source>
        <strain evidence="3">DSM 17724</strain>
    </source>
</reference>
<gene>
    <name evidence="2" type="ORF">SAMN05421841_1498</name>
</gene>
<protein>
    <submittedName>
        <fullName evidence="2">Polysaccharide deacetylase</fullName>
    </submittedName>
</protein>
<dbReference type="OrthoDB" id="9812065at2"/>
<feature type="domain" description="NodB homology" evidence="1">
    <location>
        <begin position="67"/>
        <end position="275"/>
    </location>
</feature>
<dbReference type="InterPro" id="IPR002509">
    <property type="entry name" value="NODB_dom"/>
</dbReference>
<evidence type="ECO:0000313" key="2">
    <source>
        <dbReference type="EMBL" id="SEW19085.1"/>
    </source>
</evidence>
<dbReference type="GO" id="GO:0016810">
    <property type="term" value="F:hydrolase activity, acting on carbon-nitrogen (but not peptide) bonds"/>
    <property type="evidence" value="ECO:0007669"/>
    <property type="project" value="InterPro"/>
</dbReference>
<dbReference type="InterPro" id="IPR050248">
    <property type="entry name" value="Polysacc_deacetylase_ArnD"/>
</dbReference>
<dbReference type="PANTHER" id="PTHR10587">
    <property type="entry name" value="GLYCOSYL TRANSFERASE-RELATED"/>
    <property type="match status" value="1"/>
</dbReference>